<evidence type="ECO:0000313" key="2">
    <source>
        <dbReference type="Proteomes" id="UP001054945"/>
    </source>
</evidence>
<evidence type="ECO:0000313" key="1">
    <source>
        <dbReference type="EMBL" id="GIY60008.1"/>
    </source>
</evidence>
<keyword evidence="2" id="KW-1185">Reference proteome</keyword>
<organism evidence="1 2">
    <name type="scientific">Caerostris extrusa</name>
    <name type="common">Bark spider</name>
    <name type="synonym">Caerostris bankana</name>
    <dbReference type="NCBI Taxonomy" id="172846"/>
    <lineage>
        <taxon>Eukaryota</taxon>
        <taxon>Metazoa</taxon>
        <taxon>Ecdysozoa</taxon>
        <taxon>Arthropoda</taxon>
        <taxon>Chelicerata</taxon>
        <taxon>Arachnida</taxon>
        <taxon>Araneae</taxon>
        <taxon>Araneomorphae</taxon>
        <taxon>Entelegynae</taxon>
        <taxon>Araneoidea</taxon>
        <taxon>Araneidae</taxon>
        <taxon>Caerostris</taxon>
    </lineage>
</organism>
<reference evidence="1 2" key="1">
    <citation type="submission" date="2021-06" db="EMBL/GenBank/DDBJ databases">
        <title>Caerostris extrusa draft genome.</title>
        <authorList>
            <person name="Kono N."/>
            <person name="Arakawa K."/>
        </authorList>
    </citation>
    <scope>NUCLEOTIDE SEQUENCE [LARGE SCALE GENOMIC DNA]</scope>
</reference>
<dbReference type="EMBL" id="BPLR01013262">
    <property type="protein sequence ID" value="GIY60008.1"/>
    <property type="molecule type" value="Genomic_DNA"/>
</dbReference>
<accession>A0AAV4UQJ2</accession>
<name>A0AAV4UQJ2_CAEEX</name>
<proteinExistence type="predicted"/>
<protein>
    <submittedName>
        <fullName evidence="1">Uncharacterized protein</fullName>
    </submittedName>
</protein>
<comment type="caution">
    <text evidence="1">The sequence shown here is derived from an EMBL/GenBank/DDBJ whole genome shotgun (WGS) entry which is preliminary data.</text>
</comment>
<dbReference type="Proteomes" id="UP001054945">
    <property type="component" value="Unassembled WGS sequence"/>
</dbReference>
<sequence length="75" mass="8642">MHICVMSYTNPPFSVKRALIKNKIPALGNNNSSELNDLEMIQFEDRANHRQDYEASMISSRREAEICCHCISGRR</sequence>
<gene>
    <name evidence="1" type="ORF">CEXT_354971</name>
</gene>
<dbReference type="AlphaFoldDB" id="A0AAV4UQJ2"/>